<dbReference type="AlphaFoldDB" id="A0A8S9H8S5"/>
<keyword evidence="1" id="KW-1133">Transmembrane helix</keyword>
<evidence type="ECO:0000256" key="1">
    <source>
        <dbReference type="SAM" id="Phobius"/>
    </source>
</evidence>
<protein>
    <submittedName>
        <fullName evidence="2">Uncharacterized protein</fullName>
    </submittedName>
</protein>
<feature type="transmembrane region" description="Helical" evidence="1">
    <location>
        <begin position="12"/>
        <end position="41"/>
    </location>
</feature>
<dbReference type="Proteomes" id="UP000712281">
    <property type="component" value="Unassembled WGS sequence"/>
</dbReference>
<name>A0A8S9H8S5_BRACR</name>
<keyword evidence="1" id="KW-0812">Transmembrane</keyword>
<evidence type="ECO:0000313" key="3">
    <source>
        <dbReference type="Proteomes" id="UP000712281"/>
    </source>
</evidence>
<sequence length="72" mass="7873">MAYETYLSSDPLLRLVVLSLLPVCISVIGSVVLSLGFYTVIWGKAREDASKPVTSSEHYSPLLLARTVDDES</sequence>
<proteinExistence type="predicted"/>
<keyword evidence="1" id="KW-0472">Membrane</keyword>
<dbReference type="EMBL" id="QGKW02001988">
    <property type="protein sequence ID" value="KAF2552612.1"/>
    <property type="molecule type" value="Genomic_DNA"/>
</dbReference>
<accession>A0A8S9H8S5</accession>
<gene>
    <name evidence="2" type="ORF">F2Q68_00035666</name>
</gene>
<organism evidence="2 3">
    <name type="scientific">Brassica cretica</name>
    <name type="common">Mustard</name>
    <dbReference type="NCBI Taxonomy" id="69181"/>
    <lineage>
        <taxon>Eukaryota</taxon>
        <taxon>Viridiplantae</taxon>
        <taxon>Streptophyta</taxon>
        <taxon>Embryophyta</taxon>
        <taxon>Tracheophyta</taxon>
        <taxon>Spermatophyta</taxon>
        <taxon>Magnoliopsida</taxon>
        <taxon>eudicotyledons</taxon>
        <taxon>Gunneridae</taxon>
        <taxon>Pentapetalae</taxon>
        <taxon>rosids</taxon>
        <taxon>malvids</taxon>
        <taxon>Brassicales</taxon>
        <taxon>Brassicaceae</taxon>
        <taxon>Brassiceae</taxon>
        <taxon>Brassica</taxon>
    </lineage>
</organism>
<comment type="caution">
    <text evidence="2">The sequence shown here is derived from an EMBL/GenBank/DDBJ whole genome shotgun (WGS) entry which is preliminary data.</text>
</comment>
<evidence type="ECO:0000313" key="2">
    <source>
        <dbReference type="EMBL" id="KAF2552612.1"/>
    </source>
</evidence>
<reference evidence="2" key="1">
    <citation type="submission" date="2019-12" db="EMBL/GenBank/DDBJ databases">
        <title>Genome sequencing and annotation of Brassica cretica.</title>
        <authorList>
            <person name="Studholme D.J."/>
            <person name="Sarris P.F."/>
        </authorList>
    </citation>
    <scope>NUCLEOTIDE SEQUENCE</scope>
    <source>
        <strain evidence="2">PFS-001/15</strain>
        <tissue evidence="2">Leaf</tissue>
    </source>
</reference>